<reference evidence="1" key="1">
    <citation type="thesis" date="2020" institute="ProQuest LLC" country="789 East Eisenhower Parkway, Ann Arbor, MI, USA">
        <title>Comparative Genomics and Chromosome Evolution.</title>
        <authorList>
            <person name="Mudd A.B."/>
        </authorList>
    </citation>
    <scope>NUCLEOTIDE SEQUENCE</scope>
    <source>
        <strain evidence="1">HN-11 Male</strain>
        <tissue evidence="1">Kidney and liver</tissue>
    </source>
</reference>
<gene>
    <name evidence="1" type="ORF">GDO78_009493</name>
</gene>
<keyword evidence="2" id="KW-1185">Reference proteome</keyword>
<accession>A0A8J6F8R5</accession>
<dbReference type="EMBL" id="WNTK01000005">
    <property type="protein sequence ID" value="KAG9483602.1"/>
    <property type="molecule type" value="Genomic_DNA"/>
</dbReference>
<protein>
    <submittedName>
        <fullName evidence="1">Uncharacterized protein</fullName>
    </submittedName>
</protein>
<name>A0A8J6F8R5_ELECQ</name>
<evidence type="ECO:0000313" key="2">
    <source>
        <dbReference type="Proteomes" id="UP000770717"/>
    </source>
</evidence>
<evidence type="ECO:0000313" key="1">
    <source>
        <dbReference type="EMBL" id="KAG9483602.1"/>
    </source>
</evidence>
<proteinExistence type="predicted"/>
<dbReference type="AlphaFoldDB" id="A0A8J6F8R5"/>
<sequence length="102" mass="11323">MLLIMCTNYQTIHTLYREETERKRASEVDFSRITFTLTTCSARYPVLQTSSHMTSSYITLLDMGGGGPAFGRSIHTDNRSCPPTASALYPFTVPAPLILPGF</sequence>
<dbReference type="Proteomes" id="UP000770717">
    <property type="component" value="Unassembled WGS sequence"/>
</dbReference>
<comment type="caution">
    <text evidence="1">The sequence shown here is derived from an EMBL/GenBank/DDBJ whole genome shotgun (WGS) entry which is preliminary data.</text>
</comment>
<organism evidence="1 2">
    <name type="scientific">Eleutherodactylus coqui</name>
    <name type="common">Puerto Rican coqui</name>
    <dbReference type="NCBI Taxonomy" id="57060"/>
    <lineage>
        <taxon>Eukaryota</taxon>
        <taxon>Metazoa</taxon>
        <taxon>Chordata</taxon>
        <taxon>Craniata</taxon>
        <taxon>Vertebrata</taxon>
        <taxon>Euteleostomi</taxon>
        <taxon>Amphibia</taxon>
        <taxon>Batrachia</taxon>
        <taxon>Anura</taxon>
        <taxon>Neobatrachia</taxon>
        <taxon>Hyloidea</taxon>
        <taxon>Eleutherodactylidae</taxon>
        <taxon>Eleutherodactylinae</taxon>
        <taxon>Eleutherodactylus</taxon>
        <taxon>Eleutherodactylus</taxon>
    </lineage>
</organism>